<sequence>MKRNALLLAALAATLGGCASDRPHLETGTTYQVEWIGERPLIDNSHLTITLGDDDRAYGNAGCNHWFASYSLENDKLTFGPAGSTRKMCAPALMEQEQRFLDALGKVQRWDISPIDQLRLWPAEGKPIRLWPVEG</sequence>
<feature type="signal peptide" evidence="1">
    <location>
        <begin position="1"/>
        <end position="19"/>
    </location>
</feature>
<name>S6AZ67_METRE</name>
<dbReference type="Proteomes" id="UP000015503">
    <property type="component" value="Chromosome"/>
</dbReference>
<dbReference type="RefSeq" id="WP_016494336.1">
    <property type="nucleotide sequence ID" value="NC_021499.1"/>
</dbReference>
<dbReference type="PATRIC" id="fig|1245471.3.peg.4524"/>
<gene>
    <name evidence="3" type="ORF">PCA10_44740</name>
</gene>
<keyword evidence="4" id="KW-1185">Reference proteome</keyword>
<dbReference type="OrthoDB" id="5348860at2"/>
<dbReference type="PANTHER" id="PTHR35535">
    <property type="entry name" value="HEAT SHOCK PROTEIN HSLJ"/>
    <property type="match status" value="1"/>
</dbReference>
<evidence type="ECO:0000256" key="1">
    <source>
        <dbReference type="SAM" id="SignalP"/>
    </source>
</evidence>
<dbReference type="Pfam" id="PF03724">
    <property type="entry name" value="META"/>
    <property type="match status" value="1"/>
</dbReference>
<dbReference type="InterPro" id="IPR038670">
    <property type="entry name" value="HslJ-like_sf"/>
</dbReference>
<evidence type="ECO:0000313" key="4">
    <source>
        <dbReference type="Proteomes" id="UP000015503"/>
    </source>
</evidence>
<dbReference type="Gene3D" id="2.40.128.270">
    <property type="match status" value="1"/>
</dbReference>
<dbReference type="PANTHER" id="PTHR35535:SF1">
    <property type="entry name" value="HEAT SHOCK PROTEIN HSLJ"/>
    <property type="match status" value="1"/>
</dbReference>
<keyword evidence="1" id="KW-0732">Signal</keyword>
<dbReference type="HOGENOM" id="CLU_075808_6_3_6"/>
<evidence type="ECO:0000313" key="3">
    <source>
        <dbReference type="EMBL" id="BAN50206.1"/>
    </source>
</evidence>
<dbReference type="EMBL" id="AP013068">
    <property type="protein sequence ID" value="BAN50206.1"/>
    <property type="molecule type" value="Genomic_DNA"/>
</dbReference>
<dbReference type="AlphaFoldDB" id="S6AZ67"/>
<dbReference type="eggNOG" id="COG3187">
    <property type="taxonomic scope" value="Bacteria"/>
</dbReference>
<organism evidence="3 4">
    <name type="scientific">Metapseudomonas resinovorans NBRC 106553</name>
    <dbReference type="NCBI Taxonomy" id="1245471"/>
    <lineage>
        <taxon>Bacteria</taxon>
        <taxon>Pseudomonadati</taxon>
        <taxon>Pseudomonadota</taxon>
        <taxon>Gammaproteobacteria</taxon>
        <taxon>Pseudomonadales</taxon>
        <taxon>Pseudomonadaceae</taxon>
        <taxon>Metapseudomonas</taxon>
    </lineage>
</organism>
<dbReference type="PROSITE" id="PS51257">
    <property type="entry name" value="PROKAR_LIPOPROTEIN"/>
    <property type="match status" value="1"/>
</dbReference>
<evidence type="ECO:0000259" key="2">
    <source>
        <dbReference type="Pfam" id="PF03724"/>
    </source>
</evidence>
<dbReference type="InterPro" id="IPR053147">
    <property type="entry name" value="Hsp_HslJ-like"/>
</dbReference>
<protein>
    <recommendedName>
        <fullName evidence="2">DUF306 domain-containing protein</fullName>
    </recommendedName>
</protein>
<proteinExistence type="predicted"/>
<reference evidence="3 4" key="1">
    <citation type="journal article" date="2013" name="Genome Announc.">
        <title>Complete Genome Sequence of the Carbazole Degrader Pseudomonas resinovorans Strain CA10 (NBRC 106553).</title>
        <authorList>
            <person name="Shintani M."/>
            <person name="Hosoyama A."/>
            <person name="Ohji S."/>
            <person name="Tsuchikane K."/>
            <person name="Takarada H."/>
            <person name="Yamazoe A."/>
            <person name="Fujita N."/>
            <person name="Nojiri H."/>
        </authorList>
    </citation>
    <scope>NUCLEOTIDE SEQUENCE [LARGE SCALE GENOMIC DNA]</scope>
    <source>
        <strain evidence="3 4">NBRC 106553</strain>
    </source>
</reference>
<accession>S6AZ67</accession>
<feature type="domain" description="DUF306" evidence="2">
    <location>
        <begin position="27"/>
        <end position="127"/>
    </location>
</feature>
<dbReference type="STRING" id="1245471.PCA10_44740"/>
<dbReference type="KEGG" id="pre:PCA10_44740"/>
<dbReference type="InterPro" id="IPR005184">
    <property type="entry name" value="DUF306_Meta_HslJ"/>
</dbReference>
<feature type="chain" id="PRO_5004546459" description="DUF306 domain-containing protein" evidence="1">
    <location>
        <begin position="20"/>
        <end position="135"/>
    </location>
</feature>